<keyword evidence="1" id="KW-0732">Signal</keyword>
<dbReference type="Pfam" id="PF11306">
    <property type="entry name" value="DUF3108"/>
    <property type="match status" value="1"/>
</dbReference>
<sequence length="277" mass="30805">MKAALLICMAFLSGICGPIGLANASPSLADTRPVRRALDQLCGETLIYDIGFLWFDRLAVGTFSLEKTDVPDRYRAVLKAQTMGVAAWLTSHRVQRYASELQLSAEGTLRPVSHNADIYKTVGNTVKTRLKHWAYDYTNRQVIERVTRNGRQRKARHYSMGEGPFPYDILGAFYNFRAGLFGPLRSGAEYRIPAFAKGVPSSIDISVLGNDRHSEAVDSPDDGLVVKVTLDPEVFDTGDGNLFIWFDNTMRPVRVVVKDVIGLGDVRAILQFDSEDE</sequence>
<protein>
    <recommendedName>
        <fullName evidence="4">DUF3108 domain-containing protein</fullName>
    </recommendedName>
</protein>
<dbReference type="HOGENOM" id="CLU_1003853_0_0_7"/>
<dbReference type="EMBL" id="CP000142">
    <property type="protein sequence ID" value="ABA88904.1"/>
    <property type="molecule type" value="Genomic_DNA"/>
</dbReference>
<accession>Q3A403</accession>
<evidence type="ECO:0008006" key="4">
    <source>
        <dbReference type="Google" id="ProtNLM"/>
    </source>
</evidence>
<keyword evidence="3" id="KW-1185">Reference proteome</keyword>
<evidence type="ECO:0000256" key="1">
    <source>
        <dbReference type="SAM" id="SignalP"/>
    </source>
</evidence>
<reference evidence="3" key="1">
    <citation type="submission" date="2005-10" db="EMBL/GenBank/DDBJ databases">
        <title>Complete sequence of Pelobacter carbinolicus DSM 2380.</title>
        <authorList>
            <person name="Copeland A."/>
            <person name="Lucas S."/>
            <person name="Lapidus A."/>
            <person name="Barry K."/>
            <person name="Detter J.C."/>
            <person name="Glavina T."/>
            <person name="Hammon N."/>
            <person name="Israni S."/>
            <person name="Pitluck S."/>
            <person name="Chertkov O."/>
            <person name="Schmutz J."/>
            <person name="Larimer F."/>
            <person name="Land M."/>
            <person name="Kyrpides N."/>
            <person name="Ivanova N."/>
            <person name="Richardson P."/>
        </authorList>
    </citation>
    <scope>NUCLEOTIDE SEQUENCE [LARGE SCALE GENOMIC DNA]</scope>
    <source>
        <strain evidence="3">DSM 2380 / NBRC 103641 / GraBd1</strain>
    </source>
</reference>
<feature type="signal peptide" evidence="1">
    <location>
        <begin position="1"/>
        <end position="24"/>
    </location>
</feature>
<evidence type="ECO:0000313" key="3">
    <source>
        <dbReference type="Proteomes" id="UP000002534"/>
    </source>
</evidence>
<reference evidence="2 3" key="2">
    <citation type="journal article" date="2012" name="BMC Genomics">
        <title>The genome of Pelobacter carbinolicus reveals surprising metabolic capabilities and physiological features.</title>
        <authorList>
            <person name="Aklujkar M."/>
            <person name="Haveman S.A."/>
            <person name="Didonato R.Jr."/>
            <person name="Chertkov O."/>
            <person name="Han C.S."/>
            <person name="Land M.L."/>
            <person name="Brown P."/>
            <person name="Lovley D.R."/>
        </authorList>
    </citation>
    <scope>NUCLEOTIDE SEQUENCE [LARGE SCALE GENOMIC DNA]</scope>
    <source>
        <strain evidence="3">DSM 2380 / NBRC 103641 / GraBd1</strain>
    </source>
</reference>
<feature type="chain" id="PRO_5004223586" description="DUF3108 domain-containing protein" evidence="1">
    <location>
        <begin position="25"/>
        <end position="277"/>
    </location>
</feature>
<dbReference type="InterPro" id="IPR021457">
    <property type="entry name" value="DUF3108"/>
</dbReference>
<organism evidence="2 3">
    <name type="scientific">Syntrophotalea carbinolica (strain DSM 2380 / NBRC 103641 / GraBd1)</name>
    <name type="common">Pelobacter carbinolicus</name>
    <dbReference type="NCBI Taxonomy" id="338963"/>
    <lineage>
        <taxon>Bacteria</taxon>
        <taxon>Pseudomonadati</taxon>
        <taxon>Thermodesulfobacteriota</taxon>
        <taxon>Desulfuromonadia</taxon>
        <taxon>Desulfuromonadales</taxon>
        <taxon>Syntrophotaleaceae</taxon>
        <taxon>Syntrophotalea</taxon>
    </lineage>
</organism>
<evidence type="ECO:0000313" key="2">
    <source>
        <dbReference type="EMBL" id="ABA88904.1"/>
    </source>
</evidence>
<name>Q3A403_SYNC1</name>
<dbReference type="RefSeq" id="WP_011341394.1">
    <property type="nucleotide sequence ID" value="NC_007498.2"/>
</dbReference>
<dbReference type="KEGG" id="pca:Pcar_1660"/>
<dbReference type="eggNOG" id="ENOG5032JMF">
    <property type="taxonomic scope" value="Bacteria"/>
</dbReference>
<dbReference type="AlphaFoldDB" id="Q3A403"/>
<dbReference type="Proteomes" id="UP000002534">
    <property type="component" value="Chromosome"/>
</dbReference>
<gene>
    <name evidence="2" type="ordered locus">Pcar_1660</name>
</gene>
<dbReference type="STRING" id="338963.Pcar_1660"/>
<proteinExistence type="predicted"/>
<dbReference type="OrthoDB" id="5387346at2"/>